<dbReference type="InterPro" id="IPR051693">
    <property type="entry name" value="UPF0046_metallophosphoest"/>
</dbReference>
<dbReference type="PANTHER" id="PTHR12905:SF0">
    <property type="entry name" value="CALCINEURIN-LIKE PHOSPHOESTERASE DOMAIN-CONTAINING PROTEIN"/>
    <property type="match status" value="1"/>
</dbReference>
<dbReference type="Gene3D" id="3.60.21.10">
    <property type="match status" value="1"/>
</dbReference>
<dbReference type="Proteomes" id="UP001239445">
    <property type="component" value="Unassembled WGS sequence"/>
</dbReference>
<dbReference type="SUPFAM" id="SSF56300">
    <property type="entry name" value="Metallo-dependent phosphatases"/>
    <property type="match status" value="2"/>
</dbReference>
<gene>
    <name evidence="1" type="ORF">QBC47DRAFT_305494</name>
</gene>
<organism evidence="1 2">
    <name type="scientific">Echria macrotheca</name>
    <dbReference type="NCBI Taxonomy" id="438768"/>
    <lineage>
        <taxon>Eukaryota</taxon>
        <taxon>Fungi</taxon>
        <taxon>Dikarya</taxon>
        <taxon>Ascomycota</taxon>
        <taxon>Pezizomycotina</taxon>
        <taxon>Sordariomycetes</taxon>
        <taxon>Sordariomycetidae</taxon>
        <taxon>Sordariales</taxon>
        <taxon>Schizotheciaceae</taxon>
        <taxon>Echria</taxon>
    </lineage>
</organism>
<dbReference type="AlphaFoldDB" id="A0AAJ0B8Q5"/>
<name>A0AAJ0B8Q5_9PEZI</name>
<evidence type="ECO:0000313" key="2">
    <source>
        <dbReference type="Proteomes" id="UP001239445"/>
    </source>
</evidence>
<dbReference type="InterPro" id="IPR029052">
    <property type="entry name" value="Metallo-depent_PP-like"/>
</dbReference>
<sequence>NGLYFLEEGTHTFTLSGNQTFTIYASPYTPEFNGYAFAYGPDENRFGLSAKESIPANVDTYCHTHGPPLILSSVYELDINREGQHCGCPMLYVAVREAKPMVHYFGHIHEGYGVQEVSWSSGTDGEDDFGADQMVGAVRKGSEETVLAGAVGHTLLVNAAIMNHGEENNRPWLVNLDLGRTE</sequence>
<dbReference type="EMBL" id="MU839839">
    <property type="protein sequence ID" value="KAK1752824.1"/>
    <property type="molecule type" value="Genomic_DNA"/>
</dbReference>
<dbReference type="PANTHER" id="PTHR12905">
    <property type="entry name" value="METALLOPHOSPHOESTERASE"/>
    <property type="match status" value="1"/>
</dbReference>
<reference evidence="1" key="1">
    <citation type="submission" date="2023-06" db="EMBL/GenBank/DDBJ databases">
        <title>Genome-scale phylogeny and comparative genomics of the fungal order Sordariales.</title>
        <authorList>
            <consortium name="Lawrence Berkeley National Laboratory"/>
            <person name="Hensen N."/>
            <person name="Bonometti L."/>
            <person name="Westerberg I."/>
            <person name="Brannstrom I.O."/>
            <person name="Guillou S."/>
            <person name="Cros-Aarteil S."/>
            <person name="Calhoun S."/>
            <person name="Haridas S."/>
            <person name="Kuo A."/>
            <person name="Mondo S."/>
            <person name="Pangilinan J."/>
            <person name="Riley R."/>
            <person name="Labutti K."/>
            <person name="Andreopoulos B."/>
            <person name="Lipzen A."/>
            <person name="Chen C."/>
            <person name="Yanf M."/>
            <person name="Daum C."/>
            <person name="Ng V."/>
            <person name="Clum A."/>
            <person name="Steindorff A."/>
            <person name="Ohm R."/>
            <person name="Martin F."/>
            <person name="Silar P."/>
            <person name="Natvig D."/>
            <person name="Lalanne C."/>
            <person name="Gautier V."/>
            <person name="Ament-Velasquez S.L."/>
            <person name="Kruys A."/>
            <person name="Hutchinson M.I."/>
            <person name="Powell A.J."/>
            <person name="Barry K."/>
            <person name="Miller A.N."/>
            <person name="Grigoriev I.V."/>
            <person name="Debuchy R."/>
            <person name="Gladieux P."/>
            <person name="Thoren M.H."/>
            <person name="Johannesson H."/>
        </authorList>
    </citation>
    <scope>NUCLEOTIDE SEQUENCE</scope>
    <source>
        <strain evidence="1">PSN4</strain>
    </source>
</reference>
<keyword evidence="2" id="KW-1185">Reference proteome</keyword>
<comment type="caution">
    <text evidence="1">The sequence shown here is derived from an EMBL/GenBank/DDBJ whole genome shotgun (WGS) entry which is preliminary data.</text>
</comment>
<protein>
    <submittedName>
        <fullName evidence="1">Uncharacterized protein</fullName>
    </submittedName>
</protein>
<proteinExistence type="predicted"/>
<accession>A0AAJ0B8Q5</accession>
<feature type="non-terminal residue" evidence="1">
    <location>
        <position position="1"/>
    </location>
</feature>
<evidence type="ECO:0000313" key="1">
    <source>
        <dbReference type="EMBL" id="KAK1752824.1"/>
    </source>
</evidence>